<evidence type="ECO:0000313" key="11">
    <source>
        <dbReference type="EMBL" id="QUW03883.1"/>
    </source>
</evidence>
<evidence type="ECO:0000256" key="2">
    <source>
        <dbReference type="ARBA" id="ARBA00012720"/>
    </source>
</evidence>
<dbReference type="Gene3D" id="1.10.1670.10">
    <property type="entry name" value="Helix-hairpin-Helix base-excision DNA repair enzymes (C-terminal)"/>
    <property type="match status" value="1"/>
</dbReference>
<gene>
    <name evidence="11" type="ORF">J8C06_05500</name>
</gene>
<reference evidence="11 12" key="1">
    <citation type="submission" date="2021-03" db="EMBL/GenBank/DDBJ databases">
        <title>Genomic and phenotypic characterization of Chloracidobacterium isolates provides evidence for multiple species.</title>
        <authorList>
            <person name="Saini M.K."/>
            <person name="Costas A.M.G."/>
            <person name="Tank M."/>
            <person name="Bryant D.A."/>
        </authorList>
    </citation>
    <scope>NUCLEOTIDE SEQUENCE [LARGE SCALE GENOMIC DNA]</scope>
    <source>
        <strain evidence="11 12">BV2-C</strain>
    </source>
</reference>
<dbReference type="EC" id="4.2.99.18" evidence="2"/>
<feature type="domain" description="HhH-GPD" evidence="10">
    <location>
        <begin position="129"/>
        <end position="294"/>
    </location>
</feature>
<protein>
    <recommendedName>
        <fullName evidence="2">DNA-(apurinic or apyrimidinic site) lyase</fullName>
        <ecNumber evidence="2">4.2.99.18</ecNumber>
    </recommendedName>
</protein>
<dbReference type="Gene3D" id="1.10.340.30">
    <property type="entry name" value="Hypothetical protein, domain 2"/>
    <property type="match status" value="1"/>
</dbReference>
<keyword evidence="4" id="KW-0378">Hydrolase</keyword>
<comment type="catalytic activity">
    <reaction evidence="9">
        <text>2'-deoxyribonucleotide-(2'-deoxyribose 5'-phosphate)-2'-deoxyribonucleotide-DNA = a 3'-end 2'-deoxyribonucleotide-(2,3-dehydro-2,3-deoxyribose 5'-phosphate)-DNA + a 5'-end 5'-phospho-2'-deoxyribonucleoside-DNA + H(+)</text>
        <dbReference type="Rhea" id="RHEA:66592"/>
        <dbReference type="Rhea" id="RHEA-COMP:13180"/>
        <dbReference type="Rhea" id="RHEA-COMP:16897"/>
        <dbReference type="Rhea" id="RHEA-COMP:17067"/>
        <dbReference type="ChEBI" id="CHEBI:15378"/>
        <dbReference type="ChEBI" id="CHEBI:136412"/>
        <dbReference type="ChEBI" id="CHEBI:157695"/>
        <dbReference type="ChEBI" id="CHEBI:167181"/>
        <dbReference type="EC" id="4.2.99.18"/>
    </reaction>
</comment>
<dbReference type="RefSeq" id="WP_211429773.1">
    <property type="nucleotide sequence ID" value="NZ_CP072648.1"/>
</dbReference>
<dbReference type="Proteomes" id="UP000676506">
    <property type="component" value="Chromosome 1"/>
</dbReference>
<dbReference type="InterPro" id="IPR052054">
    <property type="entry name" value="Oxidative_DNA_repair_enzyme"/>
</dbReference>
<dbReference type="Gene3D" id="3.30.310.260">
    <property type="match status" value="1"/>
</dbReference>
<dbReference type="SUPFAM" id="SSF55945">
    <property type="entry name" value="TATA-box binding protein-like"/>
    <property type="match status" value="1"/>
</dbReference>
<dbReference type="InterPro" id="IPR023170">
    <property type="entry name" value="HhH_base_excis_C"/>
</dbReference>
<dbReference type="Pfam" id="PF00730">
    <property type="entry name" value="HhH-GPD"/>
    <property type="match status" value="1"/>
</dbReference>
<evidence type="ECO:0000256" key="9">
    <source>
        <dbReference type="ARBA" id="ARBA00044632"/>
    </source>
</evidence>
<accession>A0ABX8BE12</accession>
<sequence>MPNDTVALPAAFNPELTLLGGQAFRWEARLAPGGKATYQGVVEDAVMTVAQIQGRWHVRLVNHALTTERRCWLAHYFDLDRDYAGVHATLVKRLARMPGATGLADEVAPLAGLRLLRQPWFEVLVSFVISANNHLPRIRQIINIISRKFGTPLTQDAYAFPTPAALATVPATVLRTECRVGYRDRYLHQLAQSIAGHGQFWNQAATCPTDDLRQRLIALPGVGPKVAECVLLFGFHRWEAFPIDVWVRRAMTALLAAQAPAHCRLTDRHIAEAAATHFGTLAGLAQQYLFEALRRRRHQP</sequence>
<dbReference type="InterPro" id="IPR003265">
    <property type="entry name" value="HhH-GPD_domain"/>
</dbReference>
<dbReference type="SMART" id="SM00478">
    <property type="entry name" value="ENDO3c"/>
    <property type="match status" value="1"/>
</dbReference>
<name>A0ABX8BE12_9BACT</name>
<evidence type="ECO:0000256" key="7">
    <source>
        <dbReference type="ARBA" id="ARBA00023268"/>
    </source>
</evidence>
<dbReference type="PANTHER" id="PTHR10242:SF2">
    <property type="entry name" value="N-GLYCOSYLASE_DNA LYASE"/>
    <property type="match status" value="1"/>
</dbReference>
<evidence type="ECO:0000259" key="10">
    <source>
        <dbReference type="SMART" id="SM00478"/>
    </source>
</evidence>
<evidence type="ECO:0000256" key="8">
    <source>
        <dbReference type="ARBA" id="ARBA00023295"/>
    </source>
</evidence>
<dbReference type="EMBL" id="CP072648">
    <property type="protein sequence ID" value="QUW03883.1"/>
    <property type="molecule type" value="Genomic_DNA"/>
</dbReference>
<evidence type="ECO:0000256" key="4">
    <source>
        <dbReference type="ARBA" id="ARBA00022801"/>
    </source>
</evidence>
<organism evidence="11 12">
    <name type="scientific">Chloracidobacterium validum</name>
    <dbReference type="NCBI Taxonomy" id="2821543"/>
    <lineage>
        <taxon>Bacteria</taxon>
        <taxon>Pseudomonadati</taxon>
        <taxon>Acidobacteriota</taxon>
        <taxon>Terriglobia</taxon>
        <taxon>Terriglobales</taxon>
        <taxon>Acidobacteriaceae</taxon>
        <taxon>Chloracidobacterium</taxon>
    </lineage>
</organism>
<dbReference type="PANTHER" id="PTHR10242">
    <property type="entry name" value="8-OXOGUANINE DNA GLYCOSYLASE"/>
    <property type="match status" value="1"/>
</dbReference>
<evidence type="ECO:0000256" key="3">
    <source>
        <dbReference type="ARBA" id="ARBA00022763"/>
    </source>
</evidence>
<keyword evidence="8" id="KW-0326">Glycosidase</keyword>
<dbReference type="InterPro" id="IPR012904">
    <property type="entry name" value="OGG_N"/>
</dbReference>
<dbReference type="InterPro" id="IPR011257">
    <property type="entry name" value="DNA_glycosylase"/>
</dbReference>
<evidence type="ECO:0000256" key="6">
    <source>
        <dbReference type="ARBA" id="ARBA00023239"/>
    </source>
</evidence>
<keyword evidence="7" id="KW-0511">Multifunctional enzyme</keyword>
<keyword evidence="3" id="KW-0227">DNA damage</keyword>
<comment type="similarity">
    <text evidence="1">Belongs to the type-1 OGG1 family.</text>
</comment>
<evidence type="ECO:0000313" key="12">
    <source>
        <dbReference type="Proteomes" id="UP000676506"/>
    </source>
</evidence>
<keyword evidence="5" id="KW-0234">DNA repair</keyword>
<keyword evidence="6" id="KW-0456">Lyase</keyword>
<evidence type="ECO:0000256" key="1">
    <source>
        <dbReference type="ARBA" id="ARBA00010679"/>
    </source>
</evidence>
<dbReference type="Pfam" id="PF07934">
    <property type="entry name" value="OGG_N"/>
    <property type="match status" value="1"/>
</dbReference>
<dbReference type="SUPFAM" id="SSF48150">
    <property type="entry name" value="DNA-glycosylase"/>
    <property type="match status" value="1"/>
</dbReference>
<proteinExistence type="inferred from homology"/>
<dbReference type="CDD" id="cd00056">
    <property type="entry name" value="ENDO3c"/>
    <property type="match status" value="1"/>
</dbReference>
<keyword evidence="12" id="KW-1185">Reference proteome</keyword>
<evidence type="ECO:0000256" key="5">
    <source>
        <dbReference type="ARBA" id="ARBA00023204"/>
    </source>
</evidence>